<keyword evidence="3" id="KW-1185">Reference proteome</keyword>
<protein>
    <submittedName>
        <fullName evidence="2">Uncharacterized protein</fullName>
    </submittedName>
</protein>
<dbReference type="EMBL" id="BPLQ01011198">
    <property type="protein sequence ID" value="GIY56441.1"/>
    <property type="molecule type" value="Genomic_DNA"/>
</dbReference>
<sequence>MHQKKSNLEGGRCPALSRGGAPRPRMEGHPQAMKDRLPERPSQGCDGGASGSIDHTLSLSELKRQCVQSRTARLKKTQEKILISKTNKDSKDFNSCITGY</sequence>
<reference evidence="2 3" key="1">
    <citation type="submission" date="2021-06" db="EMBL/GenBank/DDBJ databases">
        <title>Caerostris darwini draft genome.</title>
        <authorList>
            <person name="Kono N."/>
            <person name="Arakawa K."/>
        </authorList>
    </citation>
    <scope>NUCLEOTIDE SEQUENCE [LARGE SCALE GENOMIC DNA]</scope>
</reference>
<evidence type="ECO:0000256" key="1">
    <source>
        <dbReference type="SAM" id="MobiDB-lite"/>
    </source>
</evidence>
<dbReference type="AlphaFoldDB" id="A0AAV4UF75"/>
<organism evidence="2 3">
    <name type="scientific">Caerostris darwini</name>
    <dbReference type="NCBI Taxonomy" id="1538125"/>
    <lineage>
        <taxon>Eukaryota</taxon>
        <taxon>Metazoa</taxon>
        <taxon>Ecdysozoa</taxon>
        <taxon>Arthropoda</taxon>
        <taxon>Chelicerata</taxon>
        <taxon>Arachnida</taxon>
        <taxon>Araneae</taxon>
        <taxon>Araneomorphae</taxon>
        <taxon>Entelegynae</taxon>
        <taxon>Araneoidea</taxon>
        <taxon>Araneidae</taxon>
        <taxon>Caerostris</taxon>
    </lineage>
</organism>
<feature type="region of interest" description="Disordered" evidence="1">
    <location>
        <begin position="1"/>
        <end position="56"/>
    </location>
</feature>
<name>A0AAV4UF75_9ARAC</name>
<dbReference type="Proteomes" id="UP001054837">
    <property type="component" value="Unassembled WGS sequence"/>
</dbReference>
<evidence type="ECO:0000313" key="2">
    <source>
        <dbReference type="EMBL" id="GIY56441.1"/>
    </source>
</evidence>
<evidence type="ECO:0000313" key="3">
    <source>
        <dbReference type="Proteomes" id="UP001054837"/>
    </source>
</evidence>
<gene>
    <name evidence="2" type="ORF">CDAR_62781</name>
</gene>
<accession>A0AAV4UF75</accession>
<proteinExistence type="predicted"/>
<comment type="caution">
    <text evidence="2">The sequence shown here is derived from an EMBL/GenBank/DDBJ whole genome shotgun (WGS) entry which is preliminary data.</text>
</comment>
<feature type="compositionally biased region" description="Basic and acidic residues" evidence="1">
    <location>
        <begin position="24"/>
        <end position="39"/>
    </location>
</feature>